<dbReference type="RefSeq" id="WP_269427686.1">
    <property type="nucleotide sequence ID" value="NZ_JAPWGM010000003.1"/>
</dbReference>
<keyword evidence="2" id="KW-1185">Reference proteome</keyword>
<name>A0ABT4L9V5_9SPHI</name>
<gene>
    <name evidence="1" type="ORF">O0955_11530</name>
</gene>
<evidence type="ECO:0008006" key="3">
    <source>
        <dbReference type="Google" id="ProtNLM"/>
    </source>
</evidence>
<evidence type="ECO:0000313" key="2">
    <source>
        <dbReference type="Proteomes" id="UP001144347"/>
    </source>
</evidence>
<comment type="caution">
    <text evidence="1">The sequence shown here is derived from an EMBL/GenBank/DDBJ whole genome shotgun (WGS) entry which is preliminary data.</text>
</comment>
<organism evidence="1 2">
    <name type="scientific">Pedobacter punctiformis</name>
    <dbReference type="NCBI Taxonomy" id="3004097"/>
    <lineage>
        <taxon>Bacteria</taxon>
        <taxon>Pseudomonadati</taxon>
        <taxon>Bacteroidota</taxon>
        <taxon>Sphingobacteriia</taxon>
        <taxon>Sphingobacteriales</taxon>
        <taxon>Sphingobacteriaceae</taxon>
        <taxon>Pedobacter</taxon>
    </lineage>
</organism>
<reference evidence="1" key="1">
    <citation type="submission" date="2022-12" db="EMBL/GenBank/DDBJ databases">
        <title>Genome sequence of HCMS5-2.</title>
        <authorList>
            <person name="Woo H."/>
        </authorList>
    </citation>
    <scope>NUCLEOTIDE SEQUENCE</scope>
    <source>
        <strain evidence="1">HCMS5-2</strain>
    </source>
</reference>
<evidence type="ECO:0000313" key="1">
    <source>
        <dbReference type="EMBL" id="MCZ4244631.1"/>
    </source>
</evidence>
<protein>
    <recommendedName>
        <fullName evidence="3">DUF2116 family Zn-ribbon domain-containing protein</fullName>
    </recommendedName>
</protein>
<proteinExistence type="predicted"/>
<accession>A0ABT4L9V5</accession>
<dbReference type="Proteomes" id="UP001144347">
    <property type="component" value="Unassembled WGS sequence"/>
</dbReference>
<dbReference type="EMBL" id="JAPWGM010000003">
    <property type="protein sequence ID" value="MCZ4244631.1"/>
    <property type="molecule type" value="Genomic_DNA"/>
</dbReference>
<sequence length="121" mass="14381">MDRLCQDCALPLKGRADKKFCDDFCRNNYNNRLKSEDSAVLKRINFILRKNRTILSKLNPKEKAKVQRKKLLTAGFNFDYHTHTYLAQNGNLYVFCYEYGYLAINEEEFLLVKREESLWLS</sequence>